<dbReference type="PANTHER" id="PTHR47138">
    <property type="entry name" value="PERILIPIN-1"/>
    <property type="match status" value="1"/>
</dbReference>
<gene>
    <name evidence="6" type="primary">plin1</name>
</gene>
<dbReference type="GO" id="GO:0005811">
    <property type="term" value="C:lipid droplet"/>
    <property type="evidence" value="ECO:0007669"/>
    <property type="project" value="UniProtKB-SubCell"/>
</dbReference>
<keyword evidence="3" id="KW-0551">Lipid droplet</keyword>
<organism evidence="5 6">
    <name type="scientific">Clupea harengus</name>
    <name type="common">Atlantic herring</name>
    <dbReference type="NCBI Taxonomy" id="7950"/>
    <lineage>
        <taxon>Eukaryota</taxon>
        <taxon>Metazoa</taxon>
        <taxon>Chordata</taxon>
        <taxon>Craniata</taxon>
        <taxon>Vertebrata</taxon>
        <taxon>Euteleostomi</taxon>
        <taxon>Actinopterygii</taxon>
        <taxon>Neopterygii</taxon>
        <taxon>Teleostei</taxon>
        <taxon>Clupei</taxon>
        <taxon>Clupeiformes</taxon>
        <taxon>Clupeoidei</taxon>
        <taxon>Clupeidae</taxon>
        <taxon>Clupea</taxon>
    </lineage>
</organism>
<evidence type="ECO:0000256" key="4">
    <source>
        <dbReference type="SAM" id="MobiDB-lite"/>
    </source>
</evidence>
<feature type="compositionally biased region" description="Basic and acidic residues" evidence="4">
    <location>
        <begin position="379"/>
        <end position="392"/>
    </location>
</feature>
<feature type="compositionally biased region" description="Basic and acidic residues" evidence="4">
    <location>
        <begin position="198"/>
        <end position="207"/>
    </location>
</feature>
<evidence type="ECO:0000313" key="5">
    <source>
        <dbReference type="Proteomes" id="UP000515152"/>
    </source>
</evidence>
<dbReference type="InterPro" id="IPR004279">
    <property type="entry name" value="Perilipin"/>
</dbReference>
<comment type="similarity">
    <text evidence="2">Belongs to the perilipin family.</text>
</comment>
<feature type="region of interest" description="Disordered" evidence="4">
    <location>
        <begin position="379"/>
        <end position="422"/>
    </location>
</feature>
<feature type="compositionally biased region" description="Polar residues" evidence="4">
    <location>
        <begin position="393"/>
        <end position="416"/>
    </location>
</feature>
<proteinExistence type="inferred from homology"/>
<dbReference type="GeneID" id="105905610"/>
<evidence type="ECO:0000256" key="3">
    <source>
        <dbReference type="ARBA" id="ARBA00022677"/>
    </source>
</evidence>
<dbReference type="KEGG" id="char:105905610"/>
<dbReference type="SUPFAM" id="SSF109775">
    <property type="entry name" value="Mannose-6-phosphate receptor binding protein 1 (Tip47), C-terminal domain"/>
    <property type="match status" value="1"/>
</dbReference>
<accession>A0A6P8F5Q4</accession>
<evidence type="ECO:0000256" key="1">
    <source>
        <dbReference type="ARBA" id="ARBA00004502"/>
    </source>
</evidence>
<name>A0A6P8F5Q4_CLUHA</name>
<comment type="subcellular location">
    <subcellularLocation>
        <location evidence="1">Lipid droplet</location>
    </subcellularLocation>
</comment>
<dbReference type="AlphaFoldDB" id="A0A6P8F5Q4"/>
<evidence type="ECO:0000313" key="6">
    <source>
        <dbReference type="RefSeq" id="XP_031420294.1"/>
    </source>
</evidence>
<protein>
    <submittedName>
        <fullName evidence="6">Perilipin-1</fullName>
    </submittedName>
</protein>
<reference evidence="6" key="1">
    <citation type="submission" date="2025-08" db="UniProtKB">
        <authorList>
            <consortium name="RefSeq"/>
        </authorList>
    </citation>
    <scope>IDENTIFICATION</scope>
</reference>
<dbReference type="OrthoDB" id="376826at2759"/>
<keyword evidence="5" id="KW-1185">Reference proteome</keyword>
<dbReference type="Pfam" id="PF03036">
    <property type="entry name" value="Perilipin"/>
    <property type="match status" value="1"/>
</dbReference>
<sequence>MASEKTAVCDGQQKQENVFVRLLNFPVVSCTCEMIDRTYSGTKQTHPLVNYVCEVYERGMRTAGNLAVRGVRPAIDKLEPQINAANILVCRGLDHLEERIPALQYSPEKLATGISEAVASTMQTAKDGITTPISAASDTVVSLASGGFQMTRTALSDGALYVLNSRPVRLAEEGADSALTIAERLVAYVLPPSPDETGVEKEGDVSKEQQPGDSRSPGPEPSLRRLSALVNTACRRAYSQTAVQLQHTASQGQDLVARIPGVVALADFGKRNLETVSSTVLGLGGAVAGLFVEEPQRRRQEGTGEALQSGSRVQELVSVVGQQIQTAYVSIISGVKSAPSITVGLAKDGSDLVVESLSSAKERLLNNIPYFGLFSREDKQAAPTGKEEKEGGKSTSCAQTGSGHPDAQSSSETMEPQVSEETRLLQKRVLQEIPTQQRVILRGSSRFLTPPSSKEMGEGKMGLTMSTRTTHSTTVIKA</sequence>
<dbReference type="InterPro" id="IPR042998">
    <property type="entry name" value="PLIN1"/>
</dbReference>
<dbReference type="Proteomes" id="UP000515152">
    <property type="component" value="Chromosome 3"/>
</dbReference>
<dbReference type="RefSeq" id="XP_031420294.1">
    <property type="nucleotide sequence ID" value="XM_031564434.2"/>
</dbReference>
<dbReference type="CTD" id="5346"/>
<dbReference type="GO" id="GO:0006629">
    <property type="term" value="P:lipid metabolic process"/>
    <property type="evidence" value="ECO:0007669"/>
    <property type="project" value="InterPro"/>
</dbReference>
<evidence type="ECO:0000256" key="2">
    <source>
        <dbReference type="ARBA" id="ARBA00006311"/>
    </source>
</evidence>
<feature type="region of interest" description="Disordered" evidence="4">
    <location>
        <begin position="192"/>
        <end position="223"/>
    </location>
</feature>
<dbReference type="PANTHER" id="PTHR47138:SF1">
    <property type="entry name" value="PERILIPIN-1"/>
    <property type="match status" value="1"/>
</dbReference>